<gene>
    <name evidence="1" type="ORF">RFI_27652</name>
</gene>
<organism evidence="1 2">
    <name type="scientific">Reticulomyxa filosa</name>
    <dbReference type="NCBI Taxonomy" id="46433"/>
    <lineage>
        <taxon>Eukaryota</taxon>
        <taxon>Sar</taxon>
        <taxon>Rhizaria</taxon>
        <taxon>Retaria</taxon>
        <taxon>Foraminifera</taxon>
        <taxon>Monothalamids</taxon>
        <taxon>Reticulomyxidae</taxon>
        <taxon>Reticulomyxa</taxon>
    </lineage>
</organism>
<evidence type="ECO:0008006" key="3">
    <source>
        <dbReference type="Google" id="ProtNLM"/>
    </source>
</evidence>
<comment type="caution">
    <text evidence="1">The sequence shown here is derived from an EMBL/GenBank/DDBJ whole genome shotgun (WGS) entry which is preliminary data.</text>
</comment>
<evidence type="ECO:0000313" key="1">
    <source>
        <dbReference type="EMBL" id="ETO09723.1"/>
    </source>
</evidence>
<sequence length="710" mass="82573">MSFQSQLQQYRLQQQEKYNRRQTNQPSWVLAKASPFVIKTKRQNKENDEKTSFPRMLPVKRITLLDIPTHVLCHVLRFLNFEAVCKVIPQVHRDLKQLCLEPLSIDQVCINQRFVRRFLSPQISLQDKKERMNWESVKMELASLTAKNLLELYKESLPDDSNIEKDSSKFPKWSVSYRVWDQEKILPERVRETVDKITAFVEGKEEDAPELLREMINIDPLVKSARDDLWRFQHVKLIEFDSECYQATFFWEICLLSAAWRFAPNLSQFAPKKNRERAITRSILEYWKAPTYRVPTKKSLQGKKKKCNGVIYYINICTYMYKGAKAYELMCTLLQQTQIRVPTFVINATFDMTHSLTQICEPIALAQELVVKTNTLPFSINLCTHLLRLSCWQWSTITQVTALSFFNGLQELVLDLSSPQTFTSNSKIFFQSLETLKIYYRFAVKFDDVKSNVVHLLQMAPSLQTLIVNTSNEVVHSGDYLQLPARLIEDNLSWNKILETVITNDMNQLSCIETNVDAFGFLWHLKKCADATDSDSFGNSIALSSLRSLHVSFPAAIKVRSVLSALKECIVYNSYLFIEEMTVVFLEPVHLNIPFDLDRLYTFLEELFESDNRYLKRFSLQLEKVSELSTHFETISKAADEEKEDFDDKVFGVLKGFGESQLHQLYLQLPLSLDNVKYLHTVADFSQFSCHITRDHHLGLLLILLTKNNV</sequence>
<name>X6M6V5_RETFI</name>
<proteinExistence type="predicted"/>
<protein>
    <recommendedName>
        <fullName evidence="3">F-box domain-containing protein</fullName>
    </recommendedName>
</protein>
<dbReference type="EMBL" id="ASPP01023936">
    <property type="protein sequence ID" value="ETO09723.1"/>
    <property type="molecule type" value="Genomic_DNA"/>
</dbReference>
<dbReference type="Proteomes" id="UP000023152">
    <property type="component" value="Unassembled WGS sequence"/>
</dbReference>
<reference evidence="1 2" key="1">
    <citation type="journal article" date="2013" name="Curr. Biol.">
        <title>The Genome of the Foraminiferan Reticulomyxa filosa.</title>
        <authorList>
            <person name="Glockner G."/>
            <person name="Hulsmann N."/>
            <person name="Schleicher M."/>
            <person name="Noegel A.A."/>
            <person name="Eichinger L."/>
            <person name="Gallinger C."/>
            <person name="Pawlowski J."/>
            <person name="Sierra R."/>
            <person name="Euteneuer U."/>
            <person name="Pillet L."/>
            <person name="Moustafa A."/>
            <person name="Platzer M."/>
            <person name="Groth M."/>
            <person name="Szafranski K."/>
            <person name="Schliwa M."/>
        </authorList>
    </citation>
    <scope>NUCLEOTIDE SEQUENCE [LARGE SCALE GENOMIC DNA]</scope>
</reference>
<evidence type="ECO:0000313" key="2">
    <source>
        <dbReference type="Proteomes" id="UP000023152"/>
    </source>
</evidence>
<keyword evidence="2" id="KW-1185">Reference proteome</keyword>
<dbReference type="AlphaFoldDB" id="X6M6V5"/>
<accession>X6M6V5</accession>